<evidence type="ECO:0000313" key="7">
    <source>
        <dbReference type="EMBL" id="KJB36282.1"/>
    </source>
</evidence>
<feature type="transmembrane region" description="Helical" evidence="5">
    <location>
        <begin position="54"/>
        <end position="76"/>
    </location>
</feature>
<dbReference type="eggNOG" id="ENOG502QSD7">
    <property type="taxonomic scope" value="Eukaryota"/>
</dbReference>
<gene>
    <name evidence="7" type="ORF">B456_006G150100</name>
</gene>
<evidence type="ECO:0000256" key="3">
    <source>
        <dbReference type="ARBA" id="ARBA00022989"/>
    </source>
</evidence>
<comment type="subcellular location">
    <subcellularLocation>
        <location evidence="1">Membrane</location>
        <topology evidence="1">Single-pass membrane protein</topology>
    </subcellularLocation>
</comment>
<dbReference type="Gramene" id="KJB36282">
    <property type="protein sequence ID" value="KJB36282"/>
    <property type="gene ID" value="B456_006G150100"/>
</dbReference>
<protein>
    <recommendedName>
        <fullName evidence="6">Late embryogenesis abundant protein LEA-2 subgroup domain-containing protein</fullName>
    </recommendedName>
</protein>
<dbReference type="OMA" id="CSHHKSK"/>
<keyword evidence="2 5" id="KW-0812">Transmembrane</keyword>
<sequence>MATLYLITQTKAERSLALFHHPPPLHFHSHFLSTMSAKECGHHGKGHNKFRRRLLFGILFFILIVLITVLLIWAILRPSKPRFILQDTTVYGFNASVPNFLTSSFQVTVSSRNPNDRIGIYYDRLDLYATYRNQQITPRTSLPPTYQGHKDVNVWSPFINGNMIPISPDFSTSLSSEQASGSVFLTIKIDGRVRWKVGAFVSGRYHLYVRCPAIITFGSKFNGVIVAQNAVKFQFVTRCSVSV</sequence>
<name>A0A0D2NT00_GOSRA</name>
<dbReference type="PANTHER" id="PTHR31415">
    <property type="entry name" value="OS05G0367900 PROTEIN"/>
    <property type="match status" value="1"/>
</dbReference>
<evidence type="ECO:0000256" key="4">
    <source>
        <dbReference type="ARBA" id="ARBA00023136"/>
    </source>
</evidence>
<evidence type="ECO:0000313" key="8">
    <source>
        <dbReference type="Proteomes" id="UP000032304"/>
    </source>
</evidence>
<keyword evidence="4 5" id="KW-0472">Membrane</keyword>
<organism evidence="7 8">
    <name type="scientific">Gossypium raimondii</name>
    <name type="common">Peruvian cotton</name>
    <name type="synonym">Gossypium klotzschianum subsp. raimondii</name>
    <dbReference type="NCBI Taxonomy" id="29730"/>
    <lineage>
        <taxon>Eukaryota</taxon>
        <taxon>Viridiplantae</taxon>
        <taxon>Streptophyta</taxon>
        <taxon>Embryophyta</taxon>
        <taxon>Tracheophyta</taxon>
        <taxon>Spermatophyta</taxon>
        <taxon>Magnoliopsida</taxon>
        <taxon>eudicotyledons</taxon>
        <taxon>Gunneridae</taxon>
        <taxon>Pentapetalae</taxon>
        <taxon>rosids</taxon>
        <taxon>malvids</taxon>
        <taxon>Malvales</taxon>
        <taxon>Malvaceae</taxon>
        <taxon>Malvoideae</taxon>
        <taxon>Gossypium</taxon>
    </lineage>
</organism>
<dbReference type="Pfam" id="PF03168">
    <property type="entry name" value="LEA_2"/>
    <property type="match status" value="1"/>
</dbReference>
<evidence type="ECO:0000256" key="5">
    <source>
        <dbReference type="SAM" id="Phobius"/>
    </source>
</evidence>
<keyword evidence="3 5" id="KW-1133">Transmembrane helix</keyword>
<evidence type="ECO:0000256" key="1">
    <source>
        <dbReference type="ARBA" id="ARBA00004167"/>
    </source>
</evidence>
<dbReference type="PANTHER" id="PTHR31415:SF51">
    <property type="entry name" value="LATE EMBRYOGENESIS ABUNDANT (LEA) HYDROXYPROLINE-RICH GLYCOPROTEIN FAMILY"/>
    <property type="match status" value="1"/>
</dbReference>
<dbReference type="InterPro" id="IPR004864">
    <property type="entry name" value="LEA_2"/>
</dbReference>
<keyword evidence="8" id="KW-1185">Reference proteome</keyword>
<evidence type="ECO:0000259" key="6">
    <source>
        <dbReference type="Pfam" id="PF03168"/>
    </source>
</evidence>
<feature type="domain" description="Late embryogenesis abundant protein LEA-2 subgroup" evidence="6">
    <location>
        <begin position="108"/>
        <end position="209"/>
    </location>
</feature>
<evidence type="ECO:0000256" key="2">
    <source>
        <dbReference type="ARBA" id="ARBA00022692"/>
    </source>
</evidence>
<dbReference type="InterPro" id="IPR044839">
    <property type="entry name" value="NDR1-like"/>
</dbReference>
<reference evidence="7 8" key="1">
    <citation type="journal article" date="2012" name="Nature">
        <title>Repeated polyploidization of Gossypium genomes and the evolution of spinnable cotton fibres.</title>
        <authorList>
            <person name="Paterson A.H."/>
            <person name="Wendel J.F."/>
            <person name="Gundlach H."/>
            <person name="Guo H."/>
            <person name="Jenkins J."/>
            <person name="Jin D."/>
            <person name="Llewellyn D."/>
            <person name="Showmaker K.C."/>
            <person name="Shu S."/>
            <person name="Udall J."/>
            <person name="Yoo M.J."/>
            <person name="Byers R."/>
            <person name="Chen W."/>
            <person name="Doron-Faigenboim A."/>
            <person name="Duke M.V."/>
            <person name="Gong L."/>
            <person name="Grimwood J."/>
            <person name="Grover C."/>
            <person name="Grupp K."/>
            <person name="Hu G."/>
            <person name="Lee T.H."/>
            <person name="Li J."/>
            <person name="Lin L."/>
            <person name="Liu T."/>
            <person name="Marler B.S."/>
            <person name="Page J.T."/>
            <person name="Roberts A.W."/>
            <person name="Romanel E."/>
            <person name="Sanders W.S."/>
            <person name="Szadkowski E."/>
            <person name="Tan X."/>
            <person name="Tang H."/>
            <person name="Xu C."/>
            <person name="Wang J."/>
            <person name="Wang Z."/>
            <person name="Zhang D."/>
            <person name="Zhang L."/>
            <person name="Ashrafi H."/>
            <person name="Bedon F."/>
            <person name="Bowers J.E."/>
            <person name="Brubaker C.L."/>
            <person name="Chee P.W."/>
            <person name="Das S."/>
            <person name="Gingle A.R."/>
            <person name="Haigler C.H."/>
            <person name="Harker D."/>
            <person name="Hoffmann L.V."/>
            <person name="Hovav R."/>
            <person name="Jones D.C."/>
            <person name="Lemke C."/>
            <person name="Mansoor S."/>
            <person name="ur Rahman M."/>
            <person name="Rainville L.N."/>
            <person name="Rambani A."/>
            <person name="Reddy U.K."/>
            <person name="Rong J.K."/>
            <person name="Saranga Y."/>
            <person name="Scheffler B.E."/>
            <person name="Scheffler J.A."/>
            <person name="Stelly D.M."/>
            <person name="Triplett B.A."/>
            <person name="Van Deynze A."/>
            <person name="Vaslin M.F."/>
            <person name="Waghmare V.N."/>
            <person name="Walford S.A."/>
            <person name="Wright R.J."/>
            <person name="Zaki E.A."/>
            <person name="Zhang T."/>
            <person name="Dennis E.S."/>
            <person name="Mayer K.F."/>
            <person name="Peterson D.G."/>
            <person name="Rokhsar D.S."/>
            <person name="Wang X."/>
            <person name="Schmutz J."/>
        </authorList>
    </citation>
    <scope>NUCLEOTIDE SEQUENCE [LARGE SCALE GENOMIC DNA]</scope>
</reference>
<dbReference type="Proteomes" id="UP000032304">
    <property type="component" value="Chromosome 6"/>
</dbReference>
<dbReference type="AlphaFoldDB" id="A0A0D2NT00"/>
<dbReference type="GO" id="GO:0098542">
    <property type="term" value="P:defense response to other organism"/>
    <property type="evidence" value="ECO:0007669"/>
    <property type="project" value="InterPro"/>
</dbReference>
<dbReference type="STRING" id="29730.A0A0D2NT00"/>
<dbReference type="EMBL" id="CM001745">
    <property type="protein sequence ID" value="KJB36282.1"/>
    <property type="molecule type" value="Genomic_DNA"/>
</dbReference>
<dbReference type="GO" id="GO:0009506">
    <property type="term" value="C:plasmodesma"/>
    <property type="evidence" value="ECO:0007669"/>
    <property type="project" value="TreeGrafter"/>
</dbReference>
<proteinExistence type="predicted"/>
<accession>A0A0D2NT00</accession>
<dbReference type="GO" id="GO:0005886">
    <property type="term" value="C:plasma membrane"/>
    <property type="evidence" value="ECO:0007669"/>
    <property type="project" value="TreeGrafter"/>
</dbReference>